<dbReference type="GO" id="GO:0009887">
    <property type="term" value="P:animal organ morphogenesis"/>
    <property type="evidence" value="ECO:0007669"/>
    <property type="project" value="UniProtKB-ARBA"/>
</dbReference>
<protein>
    <submittedName>
        <fullName evidence="7">Tyrosine-protein phosphatase non-receptor type 4</fullName>
    </submittedName>
</protein>
<dbReference type="AlphaFoldDB" id="A0A6A4WM06"/>
<dbReference type="PANTHER" id="PTHR23280">
    <property type="entry name" value="4.1 G PROTEIN"/>
    <property type="match status" value="1"/>
</dbReference>
<gene>
    <name evidence="7" type="primary">PTPN4</name>
    <name evidence="7" type="ORF">FJT64_020823</name>
</gene>
<dbReference type="FunFam" id="2.30.29.30:FF:000002">
    <property type="entry name" value="Band 4.1-like protein 5 isoform 1"/>
    <property type="match status" value="1"/>
</dbReference>
<dbReference type="InterPro" id="IPR019748">
    <property type="entry name" value="FERM_central"/>
</dbReference>
<dbReference type="SUPFAM" id="SSF54236">
    <property type="entry name" value="Ubiquitin-like"/>
    <property type="match status" value="1"/>
</dbReference>
<comment type="caution">
    <text evidence="7">The sequence shown here is derived from an EMBL/GenBank/DDBJ whole genome shotgun (WGS) entry which is preliminary data.</text>
</comment>
<evidence type="ECO:0000256" key="2">
    <source>
        <dbReference type="ARBA" id="ARBA00004496"/>
    </source>
</evidence>
<evidence type="ECO:0000256" key="4">
    <source>
        <dbReference type="ARBA" id="ARBA00022949"/>
    </source>
</evidence>
<dbReference type="InterPro" id="IPR018979">
    <property type="entry name" value="FERM_N"/>
</dbReference>
<dbReference type="InterPro" id="IPR019749">
    <property type="entry name" value="Band_41_domain"/>
</dbReference>
<dbReference type="CDD" id="cd14473">
    <property type="entry name" value="FERM_B-lobe"/>
    <property type="match status" value="1"/>
</dbReference>
<dbReference type="GO" id="GO:0016020">
    <property type="term" value="C:membrane"/>
    <property type="evidence" value="ECO:0007669"/>
    <property type="project" value="UniProtKB-ARBA"/>
</dbReference>
<dbReference type="Proteomes" id="UP000440578">
    <property type="component" value="Unassembled WGS sequence"/>
</dbReference>
<dbReference type="PROSITE" id="PS50057">
    <property type="entry name" value="FERM_3"/>
    <property type="match status" value="1"/>
</dbReference>
<dbReference type="InterPro" id="IPR014352">
    <property type="entry name" value="FERM/acyl-CoA-bd_prot_sf"/>
</dbReference>
<feature type="region of interest" description="Disordered" evidence="5">
    <location>
        <begin position="309"/>
        <end position="392"/>
    </location>
</feature>
<dbReference type="InterPro" id="IPR041783">
    <property type="entry name" value="PTPN3/4_FERM_C"/>
</dbReference>
<dbReference type="SMART" id="SM00295">
    <property type="entry name" value="B41"/>
    <property type="match status" value="1"/>
</dbReference>
<dbReference type="InterPro" id="IPR000299">
    <property type="entry name" value="FERM_domain"/>
</dbReference>
<proteinExistence type="predicted"/>
<dbReference type="InterPro" id="IPR019747">
    <property type="entry name" value="FERM_CS"/>
</dbReference>
<dbReference type="SUPFAM" id="SSF50729">
    <property type="entry name" value="PH domain-like"/>
    <property type="match status" value="1"/>
</dbReference>
<dbReference type="FunFam" id="1.20.80.10:FF:000003">
    <property type="entry name" value="Tyrosine-protein phosphatase non-receptor type 4"/>
    <property type="match status" value="1"/>
</dbReference>
<keyword evidence="4" id="KW-0965">Cell junction</keyword>
<sequence length="392" mass="44474">MLESVSRRAFGGSSGTYNVRDSELARERQVRALPYTVLFLDNSQHVFHIEKKGRGQALLDRVYQHLELIERDYFSLQFCDSENDDQVMVAGKTQPTTYHFRVKFYVGDPSKLHEEYTRYHFCLQLRRDVLEGLLPVPPNTACLLASFVLQAELGDYCPEEHPAGYLSRVQLLPNMTEDMEKKITELHARHRGLTPADAEFYYLEHVKRLEMYGLELHRAKDSSGRDIQLGVASVGLVVFQNKKKINTFSWAKIVKIAFKRKEFFIQLRRELSEDYDSLLGFSLPSYRASKALWKTAVEHHTFFRLNAPAAAGPAADGPRSGPQRGGPLHQTLPPLSSEERQRLLGHGRLGTPTQHRVTAAQPSRPEPRRAWTEDSPPSCGGDGRDSDPAGSR</sequence>
<dbReference type="Pfam" id="PF09380">
    <property type="entry name" value="FERM_C"/>
    <property type="match status" value="1"/>
</dbReference>
<keyword evidence="8" id="KW-1185">Reference proteome</keyword>
<comment type="subcellular location">
    <subcellularLocation>
        <location evidence="1">Cell junction</location>
    </subcellularLocation>
    <subcellularLocation>
        <location evidence="2">Cytoplasm</location>
    </subcellularLocation>
</comment>
<dbReference type="PRINTS" id="PR00935">
    <property type="entry name" value="BAND41"/>
</dbReference>
<dbReference type="InterPro" id="IPR011993">
    <property type="entry name" value="PH-like_dom_sf"/>
</dbReference>
<keyword evidence="7" id="KW-0675">Receptor</keyword>
<accession>A0A6A4WM06</accession>
<dbReference type="GO" id="GO:0005737">
    <property type="term" value="C:cytoplasm"/>
    <property type="evidence" value="ECO:0007669"/>
    <property type="project" value="UniProtKB-SubCell"/>
</dbReference>
<dbReference type="Pfam" id="PF00373">
    <property type="entry name" value="FERM_M"/>
    <property type="match status" value="1"/>
</dbReference>
<dbReference type="EMBL" id="VIIS01000534">
    <property type="protein sequence ID" value="KAF0307895.1"/>
    <property type="molecule type" value="Genomic_DNA"/>
</dbReference>
<organism evidence="7 8">
    <name type="scientific">Amphibalanus amphitrite</name>
    <name type="common">Striped barnacle</name>
    <name type="synonym">Balanus amphitrite</name>
    <dbReference type="NCBI Taxonomy" id="1232801"/>
    <lineage>
        <taxon>Eukaryota</taxon>
        <taxon>Metazoa</taxon>
        <taxon>Ecdysozoa</taxon>
        <taxon>Arthropoda</taxon>
        <taxon>Crustacea</taxon>
        <taxon>Multicrustacea</taxon>
        <taxon>Cirripedia</taxon>
        <taxon>Thoracica</taxon>
        <taxon>Thoracicalcarea</taxon>
        <taxon>Balanomorpha</taxon>
        <taxon>Balanoidea</taxon>
        <taxon>Balanidae</taxon>
        <taxon>Amphibalaninae</taxon>
        <taxon>Amphibalanus</taxon>
    </lineage>
</organism>
<dbReference type="GO" id="GO:0048731">
    <property type="term" value="P:system development"/>
    <property type="evidence" value="ECO:0007669"/>
    <property type="project" value="UniProtKB-ARBA"/>
</dbReference>
<dbReference type="InterPro" id="IPR035963">
    <property type="entry name" value="FERM_2"/>
</dbReference>
<dbReference type="CDD" id="cd13189">
    <property type="entry name" value="FERM_C_PTPN4_PTPN3_like"/>
    <property type="match status" value="1"/>
</dbReference>
<dbReference type="InterPro" id="IPR018980">
    <property type="entry name" value="FERM_PH-like_C"/>
</dbReference>
<dbReference type="PROSITE" id="PS00661">
    <property type="entry name" value="FERM_2"/>
    <property type="match status" value="1"/>
</dbReference>
<feature type="compositionally biased region" description="Basic and acidic residues" evidence="5">
    <location>
        <begin position="382"/>
        <end position="392"/>
    </location>
</feature>
<dbReference type="OrthoDB" id="5854685at2759"/>
<evidence type="ECO:0000313" key="8">
    <source>
        <dbReference type="Proteomes" id="UP000440578"/>
    </source>
</evidence>
<dbReference type="PANTHER" id="PTHR23280:SF27">
    <property type="entry name" value="TYROSINE-PROTEIN PHOSPHATASE NON-RECEPTOR TYPE"/>
    <property type="match status" value="1"/>
</dbReference>
<dbReference type="GO" id="GO:0070161">
    <property type="term" value="C:anchoring junction"/>
    <property type="evidence" value="ECO:0007669"/>
    <property type="project" value="UniProtKB-SubCell"/>
</dbReference>
<evidence type="ECO:0000256" key="5">
    <source>
        <dbReference type="SAM" id="MobiDB-lite"/>
    </source>
</evidence>
<dbReference type="Gene3D" id="1.20.80.10">
    <property type="match status" value="1"/>
</dbReference>
<feature type="compositionally biased region" description="Low complexity" evidence="5">
    <location>
        <begin position="309"/>
        <end position="322"/>
    </location>
</feature>
<dbReference type="Pfam" id="PF09379">
    <property type="entry name" value="FERM_N"/>
    <property type="match status" value="1"/>
</dbReference>
<feature type="domain" description="FERM" evidence="6">
    <location>
        <begin position="33"/>
        <end position="307"/>
    </location>
</feature>
<name>A0A6A4WM06_AMPAM</name>
<evidence type="ECO:0000256" key="3">
    <source>
        <dbReference type="ARBA" id="ARBA00022490"/>
    </source>
</evidence>
<reference evidence="7 8" key="1">
    <citation type="submission" date="2019-07" db="EMBL/GenBank/DDBJ databases">
        <title>Draft genome assembly of a fouling barnacle, Amphibalanus amphitrite (Darwin, 1854): The first reference genome for Thecostraca.</title>
        <authorList>
            <person name="Kim W."/>
        </authorList>
    </citation>
    <scope>NUCLEOTIDE SEQUENCE [LARGE SCALE GENOMIC DNA]</scope>
    <source>
        <strain evidence="7">SNU_AA5</strain>
        <tissue evidence="7">Soma without cirri and trophi</tissue>
    </source>
</reference>
<evidence type="ECO:0000313" key="7">
    <source>
        <dbReference type="EMBL" id="KAF0307895.1"/>
    </source>
</evidence>
<dbReference type="Gene3D" id="3.10.20.90">
    <property type="entry name" value="Phosphatidylinositol 3-kinase Catalytic Subunit, Chain A, domain 1"/>
    <property type="match status" value="1"/>
</dbReference>
<keyword evidence="3" id="KW-0963">Cytoplasm</keyword>
<dbReference type="GO" id="GO:0031032">
    <property type="term" value="P:actomyosin structure organization"/>
    <property type="evidence" value="ECO:0007669"/>
    <property type="project" value="TreeGrafter"/>
</dbReference>
<dbReference type="SMART" id="SM01196">
    <property type="entry name" value="FERM_C"/>
    <property type="match status" value="1"/>
</dbReference>
<evidence type="ECO:0000259" key="6">
    <source>
        <dbReference type="PROSITE" id="PS50057"/>
    </source>
</evidence>
<evidence type="ECO:0000256" key="1">
    <source>
        <dbReference type="ARBA" id="ARBA00004282"/>
    </source>
</evidence>
<dbReference type="Gene3D" id="2.30.29.30">
    <property type="entry name" value="Pleckstrin-homology domain (PH domain)/Phosphotyrosine-binding domain (PTB)"/>
    <property type="match status" value="1"/>
</dbReference>
<dbReference type="InterPro" id="IPR029071">
    <property type="entry name" value="Ubiquitin-like_domsf"/>
</dbReference>
<dbReference type="GO" id="GO:0005856">
    <property type="term" value="C:cytoskeleton"/>
    <property type="evidence" value="ECO:0007669"/>
    <property type="project" value="TreeGrafter"/>
</dbReference>
<dbReference type="SUPFAM" id="SSF47031">
    <property type="entry name" value="Second domain of FERM"/>
    <property type="match status" value="1"/>
</dbReference>
<dbReference type="GO" id="GO:0071944">
    <property type="term" value="C:cell periphery"/>
    <property type="evidence" value="ECO:0007669"/>
    <property type="project" value="UniProtKB-ARBA"/>
</dbReference>